<accession>A0A132B8A3</accession>
<keyword evidence="2" id="KW-0472">Membrane</keyword>
<dbReference type="InterPro" id="IPR053018">
    <property type="entry name" value="Elsinochrome_Biosynth-Asso"/>
</dbReference>
<feature type="transmembrane region" description="Helical" evidence="2">
    <location>
        <begin position="121"/>
        <end position="139"/>
    </location>
</feature>
<dbReference type="KEGG" id="psco:LY89DRAFT_789337"/>
<proteinExistence type="predicted"/>
<sequence length="425" mass="48257">MMAKCIGVGDANPDIAGIGILLSFCIQAAFTFVISIVAFAFDLNYIKLRRLRARQAMDNGGVALLEMPKIWHRDVHTWYQLQETTKALLEKNSDIQTATGLALLVSALAQVKTLSFYHMHLVYDTVSLVAISNCAALVSSLDSSVAGTIRYLSIALWAILYLTYTSLFGVRLQSWDYNNPGHCYNTHRLSTPNAKHPLVDDIYISFTCLYVFYTLIIAAFKLSPFWVYNFSFQLLASSIGQDLPKESRRKRSPKKLSKSKRSLKDLQDNNFLQYSVISVAFLQFPLHAYSTFTLRRSNESLLNSSNVEQAWGFSQVGAMVLLAPNLIGIIIAVHKYLRWESREHGNIDNLSAADMKKREEDATQLEEDIGELRLEQEHKEGLRRVQERWESRFFNRRVLQDVELEPEGEQAQTKRVEQQGKSGGV</sequence>
<feature type="region of interest" description="Disordered" evidence="1">
    <location>
        <begin position="405"/>
        <end position="425"/>
    </location>
</feature>
<organism evidence="3 4">
    <name type="scientific">Mollisia scopiformis</name>
    <name type="common">Conifer needle endophyte fungus</name>
    <name type="synonym">Phialocephala scopiformis</name>
    <dbReference type="NCBI Taxonomy" id="149040"/>
    <lineage>
        <taxon>Eukaryota</taxon>
        <taxon>Fungi</taxon>
        <taxon>Dikarya</taxon>
        <taxon>Ascomycota</taxon>
        <taxon>Pezizomycotina</taxon>
        <taxon>Leotiomycetes</taxon>
        <taxon>Helotiales</taxon>
        <taxon>Mollisiaceae</taxon>
        <taxon>Mollisia</taxon>
    </lineage>
</organism>
<dbReference type="RefSeq" id="XP_018062459.1">
    <property type="nucleotide sequence ID" value="XM_018223242.1"/>
</dbReference>
<keyword evidence="2" id="KW-1133">Transmembrane helix</keyword>
<dbReference type="EMBL" id="KQ947437">
    <property type="protein sequence ID" value="KUJ08104.1"/>
    <property type="molecule type" value="Genomic_DNA"/>
</dbReference>
<feature type="transmembrane region" description="Helical" evidence="2">
    <location>
        <begin position="310"/>
        <end position="333"/>
    </location>
</feature>
<name>A0A132B8A3_MOLSC</name>
<dbReference type="InParanoid" id="A0A132B8A3"/>
<reference evidence="3 4" key="1">
    <citation type="submission" date="2015-10" db="EMBL/GenBank/DDBJ databases">
        <title>Full genome of DAOMC 229536 Phialocephala scopiformis, a fungal endophyte of spruce producing the potent anti-insectan compound rugulosin.</title>
        <authorList>
            <consortium name="DOE Joint Genome Institute"/>
            <person name="Walker A.K."/>
            <person name="Frasz S.L."/>
            <person name="Seifert K.A."/>
            <person name="Miller J.D."/>
            <person name="Mondo S.J."/>
            <person name="Labutti K."/>
            <person name="Lipzen A."/>
            <person name="Dockter R."/>
            <person name="Kennedy M."/>
            <person name="Grigoriev I.V."/>
            <person name="Spatafora J.W."/>
        </authorList>
    </citation>
    <scope>NUCLEOTIDE SEQUENCE [LARGE SCALE GENOMIC DNA]</scope>
    <source>
        <strain evidence="3 4">CBS 120377</strain>
    </source>
</reference>
<feature type="transmembrane region" description="Helical" evidence="2">
    <location>
        <begin position="202"/>
        <end position="220"/>
    </location>
</feature>
<dbReference type="GeneID" id="28832968"/>
<evidence type="ECO:0000313" key="3">
    <source>
        <dbReference type="EMBL" id="KUJ08104.1"/>
    </source>
</evidence>
<dbReference type="AlphaFoldDB" id="A0A132B8A3"/>
<keyword evidence="4" id="KW-1185">Reference proteome</keyword>
<evidence type="ECO:0000256" key="1">
    <source>
        <dbReference type="SAM" id="MobiDB-lite"/>
    </source>
</evidence>
<evidence type="ECO:0000256" key="2">
    <source>
        <dbReference type="SAM" id="Phobius"/>
    </source>
</evidence>
<dbReference type="Proteomes" id="UP000070700">
    <property type="component" value="Unassembled WGS sequence"/>
</dbReference>
<gene>
    <name evidence="3" type="ORF">LY89DRAFT_789337</name>
</gene>
<feature type="transmembrane region" description="Helical" evidence="2">
    <location>
        <begin position="20"/>
        <end position="45"/>
    </location>
</feature>
<dbReference type="PANTHER" id="PTHR37577">
    <property type="entry name" value="INTEGRAL MEMBRANE PROTEIN"/>
    <property type="match status" value="1"/>
</dbReference>
<keyword evidence="2" id="KW-0812">Transmembrane</keyword>
<feature type="transmembrane region" description="Helical" evidence="2">
    <location>
        <begin position="151"/>
        <end position="170"/>
    </location>
</feature>
<evidence type="ECO:0000313" key="4">
    <source>
        <dbReference type="Proteomes" id="UP000070700"/>
    </source>
</evidence>
<protein>
    <submittedName>
        <fullName evidence="3">Uncharacterized protein</fullName>
    </submittedName>
</protein>
<dbReference type="PANTHER" id="PTHR37577:SF1">
    <property type="entry name" value="INTEGRAL MEMBRANE PROTEIN"/>
    <property type="match status" value="1"/>
</dbReference>
<dbReference type="OrthoDB" id="3559929at2759"/>